<dbReference type="OrthoDB" id="205514at2759"/>
<dbReference type="Pfam" id="PF14791">
    <property type="entry name" value="DNA_pol_B_thumb"/>
    <property type="match status" value="1"/>
</dbReference>
<keyword evidence="5" id="KW-0227">DNA damage</keyword>
<comment type="catalytic activity">
    <reaction evidence="5">
        <text>DNA(n) + a 2'-deoxyribonucleoside 5'-triphosphate = DNA(n+1) + diphosphate</text>
        <dbReference type="Rhea" id="RHEA:22508"/>
        <dbReference type="Rhea" id="RHEA-COMP:17339"/>
        <dbReference type="Rhea" id="RHEA-COMP:17340"/>
        <dbReference type="ChEBI" id="CHEBI:33019"/>
        <dbReference type="ChEBI" id="CHEBI:61560"/>
        <dbReference type="ChEBI" id="CHEBI:173112"/>
        <dbReference type="EC" id="2.7.7.7"/>
    </reaction>
</comment>
<dbReference type="Proteomes" id="UP000007431">
    <property type="component" value="Unassembled WGS sequence"/>
</dbReference>
<keyword evidence="4" id="KW-0235">DNA replication</keyword>
<evidence type="ECO:0000313" key="9">
    <source>
        <dbReference type="Proteomes" id="UP000007431"/>
    </source>
</evidence>
<dbReference type="PRINTS" id="PR00870">
    <property type="entry name" value="DNAPOLXBETA"/>
</dbReference>
<evidence type="ECO:0000256" key="2">
    <source>
        <dbReference type="ARBA" id="ARBA00022679"/>
    </source>
</evidence>
<evidence type="ECO:0000256" key="1">
    <source>
        <dbReference type="ARBA" id="ARBA00022634"/>
    </source>
</evidence>
<dbReference type="GeneID" id="9591960"/>
<name>D8QGE9_SCHCM</name>
<dbReference type="KEGG" id="scm:SCHCO_02515594"/>
<organism evidence="9">
    <name type="scientific">Schizophyllum commune (strain H4-8 / FGSC 9210)</name>
    <name type="common">Split gill fungus</name>
    <dbReference type="NCBI Taxonomy" id="578458"/>
    <lineage>
        <taxon>Eukaryota</taxon>
        <taxon>Fungi</taxon>
        <taxon>Dikarya</taxon>
        <taxon>Basidiomycota</taxon>
        <taxon>Agaricomycotina</taxon>
        <taxon>Agaricomycetes</taxon>
        <taxon>Agaricomycetidae</taxon>
        <taxon>Agaricales</taxon>
        <taxon>Schizophyllaceae</taxon>
        <taxon>Schizophyllum</taxon>
    </lineage>
</organism>
<evidence type="ECO:0000259" key="6">
    <source>
        <dbReference type="Pfam" id="PF14791"/>
    </source>
</evidence>
<dbReference type="PANTHER" id="PTHR11276">
    <property type="entry name" value="DNA POLYMERASE TYPE-X FAMILY MEMBER"/>
    <property type="match status" value="1"/>
</dbReference>
<comment type="subcellular location">
    <subcellularLocation>
        <location evidence="5">Nucleus</location>
    </subcellularLocation>
</comment>
<dbReference type="Pfam" id="PF14792">
    <property type="entry name" value="DNA_pol_B_palm"/>
    <property type="match status" value="1"/>
</dbReference>
<proteinExistence type="inferred from homology"/>
<dbReference type="EC" id="2.7.7.7" evidence="5"/>
<dbReference type="AlphaFoldDB" id="D8QGE9"/>
<dbReference type="EMBL" id="GL377311">
    <property type="protein sequence ID" value="EFI93286.1"/>
    <property type="molecule type" value="Genomic_DNA"/>
</dbReference>
<comment type="similarity">
    <text evidence="5">Belongs to the DNA polymerase type-X family.</text>
</comment>
<dbReference type="InterPro" id="IPR028207">
    <property type="entry name" value="DNA_pol_B_palm_palm"/>
</dbReference>
<evidence type="ECO:0000313" key="8">
    <source>
        <dbReference type="EMBL" id="EFI93286.1"/>
    </source>
</evidence>
<dbReference type="RefSeq" id="XP_003028189.1">
    <property type="nucleotide sequence ID" value="XM_003028143.1"/>
</dbReference>
<feature type="non-terminal residue" evidence="8">
    <location>
        <position position="1"/>
    </location>
</feature>
<dbReference type="InterPro" id="IPR029398">
    <property type="entry name" value="PolB_thumb"/>
</dbReference>
<dbReference type="GO" id="GO:0006303">
    <property type="term" value="P:double-strand break repair via nonhomologous end joining"/>
    <property type="evidence" value="ECO:0007669"/>
    <property type="project" value="TreeGrafter"/>
</dbReference>
<sequence>GKKDCGDIDIMITRPTDDGGTHAGAMHELLKYLRRADIITEDLAVPEDPYDPECVYHGLCHLPKTPGAKQRRIDFLAVPWKSKGAALIYYTGDDIFNRAMRYKAGTMGYSLNQKGLYAGVVRDVHDRTKKLNQGNIIASETEEEIFKILGVPWQEPCQRVRNI</sequence>
<reference evidence="8 9" key="1">
    <citation type="journal article" date="2010" name="Nat. Biotechnol.">
        <title>Genome sequence of the model mushroom Schizophyllum commune.</title>
        <authorList>
            <person name="Ohm R.A."/>
            <person name="de Jong J.F."/>
            <person name="Lugones L.G."/>
            <person name="Aerts A."/>
            <person name="Kothe E."/>
            <person name="Stajich J.E."/>
            <person name="de Vries R.P."/>
            <person name="Record E."/>
            <person name="Levasseur A."/>
            <person name="Baker S.E."/>
            <person name="Bartholomew K.A."/>
            <person name="Coutinho P.M."/>
            <person name="Erdmann S."/>
            <person name="Fowler T.J."/>
            <person name="Gathman A.C."/>
            <person name="Lombard V."/>
            <person name="Henrissat B."/>
            <person name="Knabe N."/>
            <person name="Kuees U."/>
            <person name="Lilly W.W."/>
            <person name="Lindquist E."/>
            <person name="Lucas S."/>
            <person name="Magnuson J.K."/>
            <person name="Piumi F."/>
            <person name="Raudaskoski M."/>
            <person name="Salamov A."/>
            <person name="Schmutz J."/>
            <person name="Schwarze F.W.M.R."/>
            <person name="vanKuyk P.A."/>
            <person name="Horton J.S."/>
            <person name="Grigoriev I.V."/>
            <person name="Woesten H.A.B."/>
        </authorList>
    </citation>
    <scope>NUCLEOTIDE SEQUENCE [LARGE SCALE GENOMIC DNA]</scope>
    <source>
        <strain evidence="9">H4-8 / FGSC 9210</strain>
    </source>
</reference>
<evidence type="ECO:0000256" key="3">
    <source>
        <dbReference type="ARBA" id="ARBA00022695"/>
    </source>
</evidence>
<keyword evidence="5" id="KW-0234">DNA repair</keyword>
<dbReference type="InParanoid" id="D8QGE9"/>
<keyword evidence="9" id="KW-1185">Reference proteome</keyword>
<dbReference type="InterPro" id="IPR002008">
    <property type="entry name" value="DNA_pol_X_beta-like"/>
</dbReference>
<protein>
    <recommendedName>
        <fullName evidence="5">DNA polymerase</fullName>
        <ecNumber evidence="5">2.7.7.7</ecNumber>
    </recommendedName>
</protein>
<dbReference type="GO" id="GO:0005634">
    <property type="term" value="C:nucleus"/>
    <property type="evidence" value="ECO:0007669"/>
    <property type="project" value="UniProtKB-SubCell"/>
</dbReference>
<dbReference type="STRING" id="578458.D8QGE9"/>
<keyword evidence="5" id="KW-0239">DNA-directed DNA polymerase</keyword>
<keyword evidence="5" id="KW-0539">Nucleus</keyword>
<dbReference type="OMA" id="PCALVHF"/>
<dbReference type="InterPro" id="IPR022312">
    <property type="entry name" value="DNA_pol_X"/>
</dbReference>
<evidence type="ECO:0000259" key="7">
    <source>
        <dbReference type="Pfam" id="PF14792"/>
    </source>
</evidence>
<dbReference type="Gene3D" id="3.30.460.10">
    <property type="entry name" value="Beta Polymerase, domain 2"/>
    <property type="match status" value="1"/>
</dbReference>
<dbReference type="GO" id="GO:0046872">
    <property type="term" value="F:metal ion binding"/>
    <property type="evidence" value="ECO:0007669"/>
    <property type="project" value="UniProtKB-UniRule"/>
</dbReference>
<keyword evidence="3 5" id="KW-0548">Nucleotidyltransferase</keyword>
<dbReference type="PRINTS" id="PR00869">
    <property type="entry name" value="DNAPOLX"/>
</dbReference>
<dbReference type="InterPro" id="IPR037160">
    <property type="entry name" value="DNA_Pol_thumb_sf"/>
</dbReference>
<dbReference type="GO" id="GO:0003677">
    <property type="term" value="F:DNA binding"/>
    <property type="evidence" value="ECO:0007669"/>
    <property type="project" value="UniProtKB-UniRule"/>
</dbReference>
<dbReference type="VEuPathDB" id="FungiDB:SCHCODRAFT_02515594"/>
<comment type="function">
    <text evidence="5">DNA polymerase that functions in several pathways of DNA repair. Involved in base excision repair (BER) responsible for repair of lesions that give rise to abasic (AP) sites in DNA. Also contributes to DNA double-strand break repair by non-homologous end joining and homologous recombination. Has both template-dependent and template-independent (terminal transferase) DNA polymerase activities. Has also a 5'-deoxyribose-5-phosphate lyase (dRP lyase) activity.</text>
</comment>
<dbReference type="PANTHER" id="PTHR11276:SF28">
    <property type="entry name" value="DNA POLYMERASE LAMBDA"/>
    <property type="match status" value="1"/>
</dbReference>
<evidence type="ECO:0000256" key="5">
    <source>
        <dbReference type="RuleBase" id="RU366014"/>
    </source>
</evidence>
<dbReference type="SUPFAM" id="SSF81301">
    <property type="entry name" value="Nucleotidyltransferase"/>
    <property type="match status" value="1"/>
</dbReference>
<dbReference type="InterPro" id="IPR043519">
    <property type="entry name" value="NT_sf"/>
</dbReference>
<feature type="domain" description="DNA polymerase beta thumb" evidence="6">
    <location>
        <begin position="86"/>
        <end position="159"/>
    </location>
</feature>
<evidence type="ECO:0000256" key="4">
    <source>
        <dbReference type="ARBA" id="ARBA00022705"/>
    </source>
</evidence>
<dbReference type="Gene3D" id="3.30.210.10">
    <property type="entry name" value="DNA polymerase, thumb domain"/>
    <property type="match status" value="1"/>
</dbReference>
<dbReference type="GO" id="GO:0003887">
    <property type="term" value="F:DNA-directed DNA polymerase activity"/>
    <property type="evidence" value="ECO:0007669"/>
    <property type="project" value="UniProtKB-UniRule"/>
</dbReference>
<dbReference type="HOGENOM" id="CLU_1614853_0_0_1"/>
<feature type="domain" description="DNA polymerase beta palm" evidence="7">
    <location>
        <begin position="1"/>
        <end position="79"/>
    </location>
</feature>
<dbReference type="eggNOG" id="KOG2534">
    <property type="taxonomic scope" value="Eukaryota"/>
</dbReference>
<keyword evidence="2 5" id="KW-0808">Transferase</keyword>
<keyword evidence="1" id="KW-0237">DNA synthesis</keyword>
<gene>
    <name evidence="8" type="ORF">SCHCODRAFT_60166</name>
</gene>
<accession>D8QGE9</accession>